<feature type="transmembrane region" description="Helical" evidence="8">
    <location>
        <begin position="99"/>
        <end position="122"/>
    </location>
</feature>
<evidence type="ECO:0000256" key="2">
    <source>
        <dbReference type="ARBA" id="ARBA00006528"/>
    </source>
</evidence>
<evidence type="ECO:0000256" key="8">
    <source>
        <dbReference type="SAM" id="Phobius"/>
    </source>
</evidence>
<evidence type="ECO:0000256" key="3">
    <source>
        <dbReference type="ARBA" id="ARBA00022692"/>
    </source>
</evidence>
<keyword evidence="5 8" id="KW-1133">Transmembrane helix</keyword>
<feature type="transmembrane region" description="Helical" evidence="8">
    <location>
        <begin position="37"/>
        <end position="59"/>
    </location>
</feature>
<feature type="transmembrane region" description="Helical" evidence="8">
    <location>
        <begin position="71"/>
        <end position="93"/>
    </location>
</feature>
<keyword evidence="3 8" id="KW-0812">Transmembrane</keyword>
<dbReference type="PANTHER" id="PTHR10361:SF41">
    <property type="entry name" value="SODIUM_BILE ACID COTRANSPORTER 4"/>
    <property type="match status" value="1"/>
</dbReference>
<proteinExistence type="inferred from homology"/>
<keyword evidence="6 8" id="KW-0472">Membrane</keyword>
<dbReference type="STRING" id="299123.ENSLSDP00000001826"/>
<comment type="caution">
    <text evidence="9">The sequence shown here is derived from an EMBL/GenBank/DDBJ whole genome shotgun (WGS) entry which is preliminary data.</text>
</comment>
<dbReference type="FunFam" id="1.20.1530.20:FF:000045">
    <property type="entry name" value="Solute carrier family 10 member 4"/>
    <property type="match status" value="1"/>
</dbReference>
<evidence type="ECO:0000313" key="9">
    <source>
        <dbReference type="EMBL" id="OWK64633.1"/>
    </source>
</evidence>
<dbReference type="InterPro" id="IPR002657">
    <property type="entry name" value="BilAc:Na_symport/Acr3"/>
</dbReference>
<dbReference type="EMBL" id="MUZQ01000001">
    <property type="protein sequence ID" value="OWK64633.1"/>
    <property type="molecule type" value="Genomic_DNA"/>
</dbReference>
<evidence type="ECO:0000256" key="1">
    <source>
        <dbReference type="ARBA" id="ARBA00004141"/>
    </source>
</evidence>
<dbReference type="GO" id="GO:0016020">
    <property type="term" value="C:membrane"/>
    <property type="evidence" value="ECO:0007669"/>
    <property type="project" value="UniProtKB-SubCell"/>
</dbReference>
<keyword evidence="10" id="KW-1185">Reference proteome</keyword>
<evidence type="ECO:0000256" key="7">
    <source>
        <dbReference type="SAM" id="MobiDB-lite"/>
    </source>
</evidence>
<evidence type="ECO:0000313" key="10">
    <source>
        <dbReference type="Proteomes" id="UP000197619"/>
    </source>
</evidence>
<sequence length="400" mass="42732">MASSAQPPAAAGGRGPDGGSLAGGGETFGDRSLSQGLSVLVGLGLCVTMLGLGCAVELGQLGQQLRRPVGLLLALLGQFVAMPLLAFLLALIFALDEVAAVAVLLCGCCPGGNLSNLMSVLVDGDMNLRTRFQRGWGFPGLPPGQPRGDGAFLWFPRRSIIMTASSTLLALFLMPLCLWIYSRHWINTAVVQLLPLGAVSLTLGSTLLPIGLGVLIRYRHPRAADLLVKISLWSLLVTLVVLFILTGTMLGPDLLAQIPASVYAIAVLMPLAGYALGYGLATVFKMPPHCRRTVSLETGCQNVQLCTAILKLTFSPELIGSMYMFPLLYALFQSAEAGLFVLAYKMYGKDSYKQDTLGEEEDTDISYKKLKEEEVADTSYGTVTTEEHNSIQMEPTQTAL</sequence>
<evidence type="ECO:0000256" key="6">
    <source>
        <dbReference type="ARBA" id="ARBA00023136"/>
    </source>
</evidence>
<feature type="compositionally biased region" description="Polar residues" evidence="7">
    <location>
        <begin position="379"/>
        <end position="400"/>
    </location>
</feature>
<dbReference type="AlphaFoldDB" id="A0A218VF58"/>
<organism evidence="9 10">
    <name type="scientific">Lonchura striata</name>
    <name type="common">white-rumped munia</name>
    <dbReference type="NCBI Taxonomy" id="40157"/>
    <lineage>
        <taxon>Eukaryota</taxon>
        <taxon>Metazoa</taxon>
        <taxon>Chordata</taxon>
        <taxon>Craniata</taxon>
        <taxon>Vertebrata</taxon>
        <taxon>Euteleostomi</taxon>
        <taxon>Archelosauria</taxon>
        <taxon>Archosauria</taxon>
        <taxon>Dinosauria</taxon>
        <taxon>Saurischia</taxon>
        <taxon>Theropoda</taxon>
        <taxon>Coelurosauria</taxon>
        <taxon>Aves</taxon>
        <taxon>Neognathae</taxon>
        <taxon>Neoaves</taxon>
        <taxon>Telluraves</taxon>
        <taxon>Australaves</taxon>
        <taxon>Passeriformes</taxon>
        <taxon>Passeroidea</taxon>
        <taxon>Estrildidae</taxon>
        <taxon>Estrildinae</taxon>
        <taxon>Lonchura</taxon>
    </lineage>
</organism>
<keyword evidence="4" id="KW-0769">Symport</keyword>
<evidence type="ECO:0000256" key="4">
    <source>
        <dbReference type="ARBA" id="ARBA00022847"/>
    </source>
</evidence>
<dbReference type="Pfam" id="PF01758">
    <property type="entry name" value="SBF"/>
    <property type="match status" value="2"/>
</dbReference>
<feature type="transmembrane region" description="Helical" evidence="8">
    <location>
        <begin position="262"/>
        <end position="284"/>
    </location>
</feature>
<dbReference type="Gene3D" id="1.20.1530.20">
    <property type="match status" value="1"/>
</dbReference>
<protein>
    <submittedName>
        <fullName evidence="9">Sodium/bile acid cotransporter 4</fullName>
    </submittedName>
</protein>
<dbReference type="InterPro" id="IPR038770">
    <property type="entry name" value="Na+/solute_symporter_sf"/>
</dbReference>
<gene>
    <name evidence="9" type="primary">SLC10A4</name>
    <name evidence="9" type="ORF">RLOC_00005948</name>
</gene>
<feature type="transmembrane region" description="Helical" evidence="8">
    <location>
        <begin position="230"/>
        <end position="250"/>
    </location>
</feature>
<dbReference type="InterPro" id="IPR004710">
    <property type="entry name" value="Bilac:Na_transpt"/>
</dbReference>
<comment type="subcellular location">
    <subcellularLocation>
        <location evidence="1">Membrane</location>
        <topology evidence="1">Multi-pass membrane protein</topology>
    </subcellularLocation>
</comment>
<dbReference type="Proteomes" id="UP000197619">
    <property type="component" value="Unassembled WGS sequence"/>
</dbReference>
<dbReference type="GO" id="GO:0008508">
    <property type="term" value="F:bile acid:sodium symporter activity"/>
    <property type="evidence" value="ECO:0007669"/>
    <property type="project" value="TreeGrafter"/>
</dbReference>
<keyword evidence="4" id="KW-0813">Transport</keyword>
<accession>A0A218VF58</accession>
<reference evidence="9 10" key="1">
    <citation type="submission" date="2017-05" db="EMBL/GenBank/DDBJ databases">
        <title>Genome of assembly of the Bengalese finch, Lonchura striata domestica.</title>
        <authorList>
            <person name="Colquitt B.M."/>
            <person name="Brainard M.S."/>
        </authorList>
    </citation>
    <scope>NUCLEOTIDE SEQUENCE [LARGE SCALE GENOMIC DNA]</scope>
    <source>
        <strain evidence="9">White83orange57</strain>
    </source>
</reference>
<feature type="transmembrane region" description="Helical" evidence="8">
    <location>
        <begin position="193"/>
        <end position="218"/>
    </location>
</feature>
<feature type="region of interest" description="Disordered" evidence="7">
    <location>
        <begin position="378"/>
        <end position="400"/>
    </location>
</feature>
<dbReference type="PANTHER" id="PTHR10361">
    <property type="entry name" value="SODIUM-BILE ACID COTRANSPORTER"/>
    <property type="match status" value="1"/>
</dbReference>
<name>A0A218VF58_9PASE</name>
<evidence type="ECO:0000256" key="5">
    <source>
        <dbReference type="ARBA" id="ARBA00022989"/>
    </source>
</evidence>
<feature type="transmembrane region" description="Helical" evidence="8">
    <location>
        <begin position="160"/>
        <end position="181"/>
    </location>
</feature>
<comment type="similarity">
    <text evidence="2">Belongs to the bile acid:sodium symporter (BASS) (TC 2.A.28) family.</text>
</comment>